<reference evidence="2" key="1">
    <citation type="submission" date="2023-03" db="UniProtKB">
        <authorList>
            <consortium name="EnsemblPlants"/>
        </authorList>
    </citation>
    <scope>IDENTIFICATION</scope>
</reference>
<dbReference type="EnsemblPlants" id="MELO3C021241.2.1">
    <property type="protein sequence ID" value="MELO3C021241.2.1"/>
    <property type="gene ID" value="MELO3C021241.2"/>
</dbReference>
<proteinExistence type="predicted"/>
<name>A0A9I9DNU7_CUCME</name>
<evidence type="ECO:0000256" key="1">
    <source>
        <dbReference type="SAM" id="MobiDB-lite"/>
    </source>
</evidence>
<dbReference type="Gramene" id="MELO3C021241.2.1">
    <property type="protein sequence ID" value="MELO3C021241.2.1"/>
    <property type="gene ID" value="MELO3C021241.2"/>
</dbReference>
<feature type="region of interest" description="Disordered" evidence="1">
    <location>
        <begin position="1"/>
        <end position="36"/>
    </location>
</feature>
<evidence type="ECO:0000313" key="2">
    <source>
        <dbReference type="EnsemblPlants" id="MELO3C021241.2.1"/>
    </source>
</evidence>
<protein>
    <submittedName>
        <fullName evidence="2">Uncharacterized protein</fullName>
    </submittedName>
</protein>
<feature type="compositionally biased region" description="Basic residues" evidence="1">
    <location>
        <begin position="14"/>
        <end position="31"/>
    </location>
</feature>
<dbReference type="AlphaFoldDB" id="A0A9I9DNU7"/>
<accession>A0A9I9DNU7</accession>
<organism evidence="2">
    <name type="scientific">Cucumis melo</name>
    <name type="common">Muskmelon</name>
    <dbReference type="NCBI Taxonomy" id="3656"/>
    <lineage>
        <taxon>Eukaryota</taxon>
        <taxon>Viridiplantae</taxon>
        <taxon>Streptophyta</taxon>
        <taxon>Embryophyta</taxon>
        <taxon>Tracheophyta</taxon>
        <taxon>Spermatophyta</taxon>
        <taxon>Magnoliopsida</taxon>
        <taxon>eudicotyledons</taxon>
        <taxon>Gunneridae</taxon>
        <taxon>Pentapetalae</taxon>
        <taxon>rosids</taxon>
        <taxon>fabids</taxon>
        <taxon>Cucurbitales</taxon>
        <taxon>Cucurbitaceae</taxon>
        <taxon>Benincaseae</taxon>
        <taxon>Cucumis</taxon>
    </lineage>
</organism>
<feature type="compositionally biased region" description="Basic and acidic residues" evidence="1">
    <location>
        <begin position="1"/>
        <end position="13"/>
    </location>
</feature>
<sequence>MGRDEEETLNREGGRRRRRSRKKGRKEKKRGGNLEGRYFACVKESTKQATRKEEIPSLYAAYPVLD</sequence>